<feature type="transmembrane region" description="Helical" evidence="8">
    <location>
        <begin position="311"/>
        <end position="327"/>
    </location>
</feature>
<comment type="subcellular location">
    <subcellularLocation>
        <location evidence="1">Cell membrane</location>
        <topology evidence="1">Multi-pass membrane protein</topology>
    </subcellularLocation>
</comment>
<dbReference type="RefSeq" id="WP_084048775.1">
    <property type="nucleotide sequence ID" value="NZ_FWWU01000009.1"/>
</dbReference>
<keyword evidence="4" id="KW-1003">Cell membrane</keyword>
<dbReference type="InterPro" id="IPR037294">
    <property type="entry name" value="ABC_BtuC-like"/>
</dbReference>
<dbReference type="GO" id="GO:0005886">
    <property type="term" value="C:plasma membrane"/>
    <property type="evidence" value="ECO:0007669"/>
    <property type="project" value="UniProtKB-SubCell"/>
</dbReference>
<dbReference type="EMBL" id="FWWU01000009">
    <property type="protein sequence ID" value="SMB91740.1"/>
    <property type="molecule type" value="Genomic_DNA"/>
</dbReference>
<dbReference type="STRING" id="695939.SAMN00790413_01272"/>
<keyword evidence="5 8" id="KW-0812">Transmembrane</keyword>
<dbReference type="AlphaFoldDB" id="A0A1W1VEU6"/>
<evidence type="ECO:0000256" key="4">
    <source>
        <dbReference type="ARBA" id="ARBA00022475"/>
    </source>
</evidence>
<keyword evidence="3" id="KW-0813">Transport</keyword>
<evidence type="ECO:0000313" key="9">
    <source>
        <dbReference type="EMBL" id="SMB91740.1"/>
    </source>
</evidence>
<feature type="transmembrane region" description="Helical" evidence="8">
    <location>
        <begin position="238"/>
        <end position="260"/>
    </location>
</feature>
<evidence type="ECO:0000256" key="5">
    <source>
        <dbReference type="ARBA" id="ARBA00022692"/>
    </source>
</evidence>
<dbReference type="InterPro" id="IPR000522">
    <property type="entry name" value="ABC_transptr_permease_BtuC"/>
</dbReference>
<accession>A0A1W1VEU6</accession>
<dbReference type="OrthoDB" id="9811721at2"/>
<evidence type="ECO:0000256" key="3">
    <source>
        <dbReference type="ARBA" id="ARBA00022448"/>
    </source>
</evidence>
<evidence type="ECO:0000313" key="10">
    <source>
        <dbReference type="Proteomes" id="UP000192582"/>
    </source>
</evidence>
<dbReference type="GO" id="GO:0022857">
    <property type="term" value="F:transmembrane transporter activity"/>
    <property type="evidence" value="ECO:0007669"/>
    <property type="project" value="InterPro"/>
</dbReference>
<proteinExistence type="inferred from homology"/>
<keyword evidence="6 8" id="KW-1133">Transmembrane helix</keyword>
<feature type="transmembrane region" description="Helical" evidence="8">
    <location>
        <begin position="280"/>
        <end position="299"/>
    </location>
</feature>
<evidence type="ECO:0000256" key="2">
    <source>
        <dbReference type="ARBA" id="ARBA00007935"/>
    </source>
</evidence>
<reference evidence="9 10" key="1">
    <citation type="submission" date="2017-04" db="EMBL/GenBank/DDBJ databases">
        <authorList>
            <person name="Afonso C.L."/>
            <person name="Miller P.J."/>
            <person name="Scott M.A."/>
            <person name="Spackman E."/>
            <person name="Goraichik I."/>
            <person name="Dimitrov K.M."/>
            <person name="Suarez D.L."/>
            <person name="Swayne D.E."/>
        </authorList>
    </citation>
    <scope>NUCLEOTIDE SEQUENCE [LARGE SCALE GENOMIC DNA]</scope>
    <source>
        <strain evidence="9 10">KR-140</strain>
    </source>
</reference>
<evidence type="ECO:0000256" key="8">
    <source>
        <dbReference type="SAM" id="Phobius"/>
    </source>
</evidence>
<keyword evidence="10" id="KW-1185">Reference proteome</keyword>
<feature type="transmembrane region" description="Helical" evidence="8">
    <location>
        <begin position="96"/>
        <end position="115"/>
    </location>
</feature>
<evidence type="ECO:0000256" key="7">
    <source>
        <dbReference type="ARBA" id="ARBA00023136"/>
    </source>
</evidence>
<feature type="transmembrane region" description="Helical" evidence="8">
    <location>
        <begin position="67"/>
        <end position="84"/>
    </location>
</feature>
<protein>
    <submittedName>
        <fullName evidence="9">Iron complex transport system permease protein</fullName>
    </submittedName>
</protein>
<dbReference type="PANTHER" id="PTHR30472:SF1">
    <property type="entry name" value="FE(3+) DICITRATE TRANSPORT SYSTEM PERMEASE PROTEIN FECC-RELATED"/>
    <property type="match status" value="1"/>
</dbReference>
<dbReference type="CDD" id="cd06550">
    <property type="entry name" value="TM_ABC_iron-siderophores_like"/>
    <property type="match status" value="1"/>
</dbReference>
<evidence type="ECO:0000256" key="6">
    <source>
        <dbReference type="ARBA" id="ARBA00022989"/>
    </source>
</evidence>
<comment type="similarity">
    <text evidence="2">Belongs to the binding-protein-dependent transport system permease family. FecCD subfamily.</text>
</comment>
<organism evidence="9 10">
    <name type="scientific">Deinococcus hopiensis KR-140</name>
    <dbReference type="NCBI Taxonomy" id="695939"/>
    <lineage>
        <taxon>Bacteria</taxon>
        <taxon>Thermotogati</taxon>
        <taxon>Deinococcota</taxon>
        <taxon>Deinococci</taxon>
        <taxon>Deinococcales</taxon>
        <taxon>Deinococcaceae</taxon>
        <taxon>Deinococcus</taxon>
    </lineage>
</organism>
<feature type="transmembrane region" description="Helical" evidence="8">
    <location>
        <begin position="193"/>
        <end position="214"/>
    </location>
</feature>
<evidence type="ECO:0000256" key="1">
    <source>
        <dbReference type="ARBA" id="ARBA00004651"/>
    </source>
</evidence>
<name>A0A1W1VEU6_9DEIO</name>
<feature type="transmembrane region" description="Helical" evidence="8">
    <location>
        <begin position="121"/>
        <end position="141"/>
    </location>
</feature>
<feature type="transmembrane region" description="Helical" evidence="8">
    <location>
        <begin position="153"/>
        <end position="173"/>
    </location>
</feature>
<dbReference type="SUPFAM" id="SSF81345">
    <property type="entry name" value="ABC transporter involved in vitamin B12 uptake, BtuC"/>
    <property type="match status" value="1"/>
</dbReference>
<sequence>MTALPAESPRPTLLWYAVGLTLLLLAGLASLAFGALNLNPVRALSLLLHPGNSSDSLVVWTLRGPRTVAALLAGAALGVSGALLQGVTRNPLADPGILGVEAGAALALLATVVFLPGFSGLGVPLAFAGGLGAAGLTLAFASRTGLTPIRLALAGVAVAALCAALTRGIQLLWEERAQGAVFALAGSVAGRTWLQVGQAAPWIMAGLMAAFVLARRVNVLALGEDVARGLGVNTRRDTLLVSGLGVLLAAAAVSLTGPIGYVGLVVPHLTRGLLGRDHRLTLPLSALLGGALLTFADVAARLIDKPAETPVGILIAALGTPFFIALARRQRA</sequence>
<gene>
    <name evidence="9" type="ORF">SAMN00790413_01272</name>
</gene>
<dbReference type="GO" id="GO:0033214">
    <property type="term" value="P:siderophore-iron import into cell"/>
    <property type="evidence" value="ECO:0007669"/>
    <property type="project" value="TreeGrafter"/>
</dbReference>
<dbReference type="PANTHER" id="PTHR30472">
    <property type="entry name" value="FERRIC ENTEROBACTIN TRANSPORT SYSTEM PERMEASE PROTEIN"/>
    <property type="match status" value="1"/>
</dbReference>
<dbReference type="Pfam" id="PF01032">
    <property type="entry name" value="FecCD"/>
    <property type="match status" value="1"/>
</dbReference>
<dbReference type="Gene3D" id="1.10.3470.10">
    <property type="entry name" value="ABC transporter involved in vitamin B12 uptake, BtuC"/>
    <property type="match status" value="1"/>
</dbReference>
<keyword evidence="7 8" id="KW-0472">Membrane</keyword>
<dbReference type="Proteomes" id="UP000192582">
    <property type="component" value="Unassembled WGS sequence"/>
</dbReference>
<dbReference type="FunFam" id="1.10.3470.10:FF:000001">
    <property type="entry name" value="Vitamin B12 ABC transporter permease BtuC"/>
    <property type="match status" value="1"/>
</dbReference>